<dbReference type="InterPro" id="IPR036928">
    <property type="entry name" value="AS_sf"/>
</dbReference>
<evidence type="ECO:0000259" key="2">
    <source>
        <dbReference type="Pfam" id="PF01425"/>
    </source>
</evidence>
<comment type="caution">
    <text evidence="3">The sequence shown here is derived from an EMBL/GenBank/DDBJ whole genome shotgun (WGS) entry which is preliminary data.</text>
</comment>
<dbReference type="SUPFAM" id="SSF75304">
    <property type="entry name" value="Amidase signature (AS) enzymes"/>
    <property type="match status" value="1"/>
</dbReference>
<dbReference type="PANTHER" id="PTHR11895:SF151">
    <property type="entry name" value="GLUTAMYL-TRNA(GLN) AMIDOTRANSFERASE SUBUNIT A"/>
    <property type="match status" value="1"/>
</dbReference>
<reference evidence="3 4" key="1">
    <citation type="submission" date="2018-11" db="EMBL/GenBank/DDBJ databases">
        <title>Genomic Encyclopedia of Type Strains, Phase IV (KMG-IV): sequencing the most valuable type-strain genomes for metagenomic binning, comparative biology and taxonomic classification.</title>
        <authorList>
            <person name="Goeker M."/>
        </authorList>
    </citation>
    <scope>NUCLEOTIDE SEQUENCE [LARGE SCALE GENOMIC DNA]</scope>
    <source>
        <strain evidence="3 4">DSM 5900</strain>
    </source>
</reference>
<feature type="compositionally biased region" description="Polar residues" evidence="1">
    <location>
        <begin position="139"/>
        <end position="149"/>
    </location>
</feature>
<evidence type="ECO:0000313" key="4">
    <source>
        <dbReference type="Proteomes" id="UP000278222"/>
    </source>
</evidence>
<dbReference type="Gene3D" id="3.90.1300.10">
    <property type="entry name" value="Amidase signature (AS) domain"/>
    <property type="match status" value="1"/>
</dbReference>
<dbReference type="InterPro" id="IPR023631">
    <property type="entry name" value="Amidase_dom"/>
</dbReference>
<dbReference type="Pfam" id="PF01425">
    <property type="entry name" value="Amidase"/>
    <property type="match status" value="1"/>
</dbReference>
<accession>A0A3N1KSR3</accession>
<dbReference type="InterPro" id="IPR000120">
    <property type="entry name" value="Amidase"/>
</dbReference>
<dbReference type="AlphaFoldDB" id="A0A3N1KSR3"/>
<sequence length="456" mass="48162">MDASGIAYDPRSTTLLTFQDQVARFRDGSDSPRAYLERCLETHDVREAEVRAFVVINREGARRAADAATVRYAAGRPLGPLDGMPLGVKDLYETEDMPTGMGSPIYAGWESHRDAASVYALRRQAGVVVLGKTTTTEFGFSHPGPTTNPFDPARTPGGSSSGSAAAVGARMVPVAFGSQLMGSVIRPASYCGNWGYKPTYGALNRGGGHSSLSQSHLGLHAGSLADAWAVAFETSRLAGGDPGYPGIYGAGAMLPPAQRPRVLARLDGPGWAIADAAAQAALDDYVDRLRAAGVTVLSRADHPGVAALEEALLPCSENSMTIIGWELKWPLAAYREKGEGLLSQSIADRLEGWEKITIEEYRRAVEIRNEMRRRLAALRPAIEGFVGLPAPGVAPIGLASTGNPICNVPSSTLGAPVFTVPLLALDGMPLGVQIMGYPDGDEATCAIARWMGETAI</sequence>
<organism evidence="3 4">
    <name type="scientific">Stella humosa</name>
    <dbReference type="NCBI Taxonomy" id="94"/>
    <lineage>
        <taxon>Bacteria</taxon>
        <taxon>Pseudomonadati</taxon>
        <taxon>Pseudomonadota</taxon>
        <taxon>Alphaproteobacteria</taxon>
        <taxon>Rhodospirillales</taxon>
        <taxon>Stellaceae</taxon>
        <taxon>Stella</taxon>
    </lineage>
</organism>
<dbReference type="EMBL" id="RJKX01000018">
    <property type="protein sequence ID" value="ROP81156.1"/>
    <property type="molecule type" value="Genomic_DNA"/>
</dbReference>
<dbReference type="RefSeq" id="WP_197735644.1">
    <property type="nucleotide sequence ID" value="NZ_AP019700.1"/>
</dbReference>
<proteinExistence type="predicted"/>
<name>A0A3N1KSR3_9PROT</name>
<feature type="region of interest" description="Disordered" evidence="1">
    <location>
        <begin position="139"/>
        <end position="164"/>
    </location>
</feature>
<dbReference type="PANTHER" id="PTHR11895">
    <property type="entry name" value="TRANSAMIDASE"/>
    <property type="match status" value="1"/>
</dbReference>
<dbReference type="GO" id="GO:0016740">
    <property type="term" value="F:transferase activity"/>
    <property type="evidence" value="ECO:0007669"/>
    <property type="project" value="UniProtKB-KW"/>
</dbReference>
<keyword evidence="3" id="KW-0808">Transferase</keyword>
<evidence type="ECO:0000256" key="1">
    <source>
        <dbReference type="SAM" id="MobiDB-lite"/>
    </source>
</evidence>
<dbReference type="Proteomes" id="UP000278222">
    <property type="component" value="Unassembled WGS sequence"/>
</dbReference>
<protein>
    <submittedName>
        <fullName evidence="3">Asp-tRNA(Asn)/Glu-tRNA(Gln) amidotransferase A subunit family amidase</fullName>
    </submittedName>
</protein>
<gene>
    <name evidence="3" type="ORF">EDC65_5011</name>
</gene>
<evidence type="ECO:0000313" key="3">
    <source>
        <dbReference type="EMBL" id="ROP81156.1"/>
    </source>
</evidence>
<keyword evidence="4" id="KW-1185">Reference proteome</keyword>
<feature type="domain" description="Amidase" evidence="2">
    <location>
        <begin position="36"/>
        <end position="444"/>
    </location>
</feature>